<accession>A0A6A6KBW4</accession>
<evidence type="ECO:0000313" key="3">
    <source>
        <dbReference type="Proteomes" id="UP000467840"/>
    </source>
</evidence>
<keyword evidence="3" id="KW-1185">Reference proteome</keyword>
<gene>
    <name evidence="2" type="ORF">GH714_014269</name>
</gene>
<protein>
    <submittedName>
        <fullName evidence="2">Uncharacterized protein</fullName>
    </submittedName>
</protein>
<feature type="region of interest" description="Disordered" evidence="1">
    <location>
        <begin position="14"/>
        <end position="44"/>
    </location>
</feature>
<comment type="caution">
    <text evidence="2">The sequence shown here is derived from an EMBL/GenBank/DDBJ whole genome shotgun (WGS) entry which is preliminary data.</text>
</comment>
<feature type="compositionally biased region" description="Acidic residues" evidence="1">
    <location>
        <begin position="25"/>
        <end position="41"/>
    </location>
</feature>
<name>A0A6A6KBW4_HEVBR</name>
<reference evidence="2 3" key="1">
    <citation type="journal article" date="2020" name="Mol. Plant">
        <title>The Chromosome-Based Rubber Tree Genome Provides New Insights into Spurge Genome Evolution and Rubber Biosynthesis.</title>
        <authorList>
            <person name="Liu J."/>
            <person name="Shi C."/>
            <person name="Shi C.C."/>
            <person name="Li W."/>
            <person name="Zhang Q.J."/>
            <person name="Zhang Y."/>
            <person name="Li K."/>
            <person name="Lu H.F."/>
            <person name="Shi C."/>
            <person name="Zhu S.T."/>
            <person name="Xiao Z.Y."/>
            <person name="Nan H."/>
            <person name="Yue Y."/>
            <person name="Zhu X.G."/>
            <person name="Wu Y."/>
            <person name="Hong X.N."/>
            <person name="Fan G.Y."/>
            <person name="Tong Y."/>
            <person name="Zhang D."/>
            <person name="Mao C.L."/>
            <person name="Liu Y.L."/>
            <person name="Hao S.J."/>
            <person name="Liu W.Q."/>
            <person name="Lv M.Q."/>
            <person name="Zhang H.B."/>
            <person name="Liu Y."/>
            <person name="Hu-Tang G.R."/>
            <person name="Wang J.P."/>
            <person name="Wang J.H."/>
            <person name="Sun Y.H."/>
            <person name="Ni S.B."/>
            <person name="Chen W.B."/>
            <person name="Zhang X.C."/>
            <person name="Jiao Y.N."/>
            <person name="Eichler E.E."/>
            <person name="Li G.H."/>
            <person name="Liu X."/>
            <person name="Gao L.Z."/>
        </authorList>
    </citation>
    <scope>NUCLEOTIDE SEQUENCE [LARGE SCALE GENOMIC DNA]</scope>
    <source>
        <strain evidence="3">cv. GT1</strain>
        <tissue evidence="2">Leaf</tissue>
    </source>
</reference>
<proteinExistence type="predicted"/>
<dbReference type="AlphaFoldDB" id="A0A6A6KBW4"/>
<dbReference type="Proteomes" id="UP000467840">
    <property type="component" value="Chromosome 3"/>
</dbReference>
<sequence>MKLGREAAECISGNFIKAKAPGPHDDEDEDSNDDYSDEEESQSPIDKVDPFIFFVHTVKLMQASDPLRF</sequence>
<evidence type="ECO:0000256" key="1">
    <source>
        <dbReference type="SAM" id="MobiDB-lite"/>
    </source>
</evidence>
<dbReference type="EMBL" id="JAAGAX010000017">
    <property type="protein sequence ID" value="KAF2286331.1"/>
    <property type="molecule type" value="Genomic_DNA"/>
</dbReference>
<organism evidence="2 3">
    <name type="scientific">Hevea brasiliensis</name>
    <name type="common">Para rubber tree</name>
    <name type="synonym">Siphonia brasiliensis</name>
    <dbReference type="NCBI Taxonomy" id="3981"/>
    <lineage>
        <taxon>Eukaryota</taxon>
        <taxon>Viridiplantae</taxon>
        <taxon>Streptophyta</taxon>
        <taxon>Embryophyta</taxon>
        <taxon>Tracheophyta</taxon>
        <taxon>Spermatophyta</taxon>
        <taxon>Magnoliopsida</taxon>
        <taxon>eudicotyledons</taxon>
        <taxon>Gunneridae</taxon>
        <taxon>Pentapetalae</taxon>
        <taxon>rosids</taxon>
        <taxon>fabids</taxon>
        <taxon>Malpighiales</taxon>
        <taxon>Euphorbiaceae</taxon>
        <taxon>Crotonoideae</taxon>
        <taxon>Micrandreae</taxon>
        <taxon>Hevea</taxon>
    </lineage>
</organism>
<evidence type="ECO:0000313" key="2">
    <source>
        <dbReference type="EMBL" id="KAF2286331.1"/>
    </source>
</evidence>